<organism evidence="2 3">
    <name type="scientific">Beauveria brongniartii RCEF 3172</name>
    <dbReference type="NCBI Taxonomy" id="1081107"/>
    <lineage>
        <taxon>Eukaryota</taxon>
        <taxon>Fungi</taxon>
        <taxon>Dikarya</taxon>
        <taxon>Ascomycota</taxon>
        <taxon>Pezizomycotina</taxon>
        <taxon>Sordariomycetes</taxon>
        <taxon>Hypocreomycetidae</taxon>
        <taxon>Hypocreales</taxon>
        <taxon>Cordycipitaceae</taxon>
        <taxon>Beauveria</taxon>
        <taxon>Beauveria brongniartii</taxon>
    </lineage>
</organism>
<keyword evidence="3" id="KW-1185">Reference proteome</keyword>
<accession>A0A166ZCB6</accession>
<comment type="caution">
    <text evidence="2">The sequence shown here is derived from an EMBL/GenBank/DDBJ whole genome shotgun (WGS) entry which is preliminary data.</text>
</comment>
<dbReference type="EMBL" id="AZHA01000029">
    <property type="protein sequence ID" value="OAA37775.1"/>
    <property type="molecule type" value="Genomic_DNA"/>
</dbReference>
<protein>
    <submittedName>
        <fullName evidence="2">Uncharacterized protein</fullName>
    </submittedName>
</protein>
<gene>
    <name evidence="2" type="ORF">BBO_07483</name>
</gene>
<evidence type="ECO:0000256" key="1">
    <source>
        <dbReference type="SAM" id="SignalP"/>
    </source>
</evidence>
<dbReference type="AlphaFoldDB" id="A0A166ZCB6"/>
<evidence type="ECO:0000313" key="2">
    <source>
        <dbReference type="EMBL" id="OAA37775.1"/>
    </source>
</evidence>
<proteinExistence type="predicted"/>
<sequence length="82" mass="9359">MHSSSIILLALSVSSALAGQWGVYLYTDRLCEKQTAQWRDDQPLGCTNLDGYPDILAIKTDTQLQMWLGHSDIRSAQLWWYI</sequence>
<keyword evidence="1" id="KW-0732">Signal</keyword>
<reference evidence="2 3" key="1">
    <citation type="journal article" date="2016" name="Genome Biol. Evol.">
        <title>Divergent and convergent evolution of fungal pathogenicity.</title>
        <authorList>
            <person name="Shang Y."/>
            <person name="Xiao G."/>
            <person name="Zheng P."/>
            <person name="Cen K."/>
            <person name="Zhan S."/>
            <person name="Wang C."/>
        </authorList>
    </citation>
    <scope>NUCLEOTIDE SEQUENCE [LARGE SCALE GENOMIC DNA]</scope>
    <source>
        <strain evidence="2 3">RCEF 3172</strain>
    </source>
</reference>
<dbReference type="Proteomes" id="UP000076863">
    <property type="component" value="Unassembled WGS sequence"/>
</dbReference>
<feature type="signal peptide" evidence="1">
    <location>
        <begin position="1"/>
        <end position="18"/>
    </location>
</feature>
<dbReference type="OrthoDB" id="5059104at2759"/>
<evidence type="ECO:0000313" key="3">
    <source>
        <dbReference type="Proteomes" id="UP000076863"/>
    </source>
</evidence>
<name>A0A166ZCB6_9HYPO</name>
<feature type="chain" id="PRO_5007883132" evidence="1">
    <location>
        <begin position="19"/>
        <end position="82"/>
    </location>
</feature>